<accession>A0ABW6V7T7</accession>
<dbReference type="GO" id="GO:0003677">
    <property type="term" value="F:DNA binding"/>
    <property type="evidence" value="ECO:0007669"/>
    <property type="project" value="UniProtKB-KW"/>
</dbReference>
<dbReference type="PANTHER" id="PTHR38479:SF2">
    <property type="entry name" value="WINGED HELIX DNA-BINDING DOMAIN-CONTAINING PROTEIN"/>
    <property type="match status" value="1"/>
</dbReference>
<comment type="caution">
    <text evidence="1">The sequence shown here is derived from an EMBL/GenBank/DDBJ whole genome shotgun (WGS) entry which is preliminary data.</text>
</comment>
<keyword evidence="1" id="KW-0238">DNA-binding</keyword>
<dbReference type="RefSeq" id="WP_387343672.1">
    <property type="nucleotide sequence ID" value="NZ_JBIAXI010000012.1"/>
</dbReference>
<dbReference type="Pfam" id="PF06224">
    <property type="entry name" value="AlkZ-like"/>
    <property type="match status" value="1"/>
</dbReference>
<name>A0ABW6V7T7_MICFU</name>
<dbReference type="PANTHER" id="PTHR38479">
    <property type="entry name" value="LMO0824 PROTEIN"/>
    <property type="match status" value="1"/>
</dbReference>
<evidence type="ECO:0000313" key="2">
    <source>
        <dbReference type="Proteomes" id="UP001602119"/>
    </source>
</evidence>
<dbReference type="Proteomes" id="UP001602119">
    <property type="component" value="Unassembled WGS sequence"/>
</dbReference>
<reference evidence="1 2" key="1">
    <citation type="submission" date="2024-10" db="EMBL/GenBank/DDBJ databases">
        <title>The Natural Products Discovery Center: Release of the First 8490 Sequenced Strains for Exploring Actinobacteria Biosynthetic Diversity.</title>
        <authorList>
            <person name="Kalkreuter E."/>
            <person name="Kautsar S.A."/>
            <person name="Yang D."/>
            <person name="Bader C.D."/>
            <person name="Teijaro C.N."/>
            <person name="Fluegel L."/>
            <person name="Davis C.M."/>
            <person name="Simpson J.R."/>
            <person name="Lauterbach L."/>
            <person name="Steele A.D."/>
            <person name="Gui C."/>
            <person name="Meng S."/>
            <person name="Li G."/>
            <person name="Viehrig K."/>
            <person name="Ye F."/>
            <person name="Su P."/>
            <person name="Kiefer A.F."/>
            <person name="Nichols A."/>
            <person name="Cepeda A.J."/>
            <person name="Yan W."/>
            <person name="Fan B."/>
            <person name="Jiang Y."/>
            <person name="Adhikari A."/>
            <person name="Zheng C.-J."/>
            <person name="Schuster L."/>
            <person name="Cowan T.M."/>
            <person name="Smanski M.J."/>
            <person name="Chevrette M.G."/>
            <person name="De Carvalho L.P.S."/>
            <person name="Shen B."/>
        </authorList>
    </citation>
    <scope>NUCLEOTIDE SEQUENCE [LARGE SCALE GENOMIC DNA]</scope>
    <source>
        <strain evidence="1 2">NPDC001281</strain>
    </source>
</reference>
<proteinExistence type="predicted"/>
<dbReference type="EMBL" id="JBIAXI010000012">
    <property type="protein sequence ID" value="MFF4775384.1"/>
    <property type="molecule type" value="Genomic_DNA"/>
</dbReference>
<sequence length="352" mass="37799">MGSTGTEDVRARRVRAQLLDRSGNGGAVGVVRHLLAVQAQDPGAFPLALRARMSGLTIRELTAAREAGAVVRCWGPRGTLHLIAADDLDWLYPLVKPAPAGSLRRLRQLGVDTDTDRAVSVTESALAGQGPLTKPELGGRLTEAGLPAQGQAIVHLAMLSAGWGKVVLGPERDGRATYVHAGDWLGSPVPTDVPDRETAMRKLVVRYRRAHDPAGPPDLAAWSGLPLGEVERAWREAPDSAEEDPRSEPGREPVVRLVPGFDEYLLGWRSREHAVPPPYRALIHPGGGVIRSALLLDGRAAGTWRTRRTAGRIDITVEPFEPLPKAVLPALAAETEDIGVFLGLDTRLTVME</sequence>
<gene>
    <name evidence="1" type="ORF">ACFY05_21250</name>
</gene>
<keyword evidence="2" id="KW-1185">Reference proteome</keyword>
<protein>
    <submittedName>
        <fullName evidence="1">Winged helix DNA-binding domain-containing protein</fullName>
    </submittedName>
</protein>
<dbReference type="InterPro" id="IPR009351">
    <property type="entry name" value="AlkZ-like"/>
</dbReference>
<organism evidence="1 2">
    <name type="scientific">Microtetraspora fusca</name>
    <dbReference type="NCBI Taxonomy" id="1997"/>
    <lineage>
        <taxon>Bacteria</taxon>
        <taxon>Bacillati</taxon>
        <taxon>Actinomycetota</taxon>
        <taxon>Actinomycetes</taxon>
        <taxon>Streptosporangiales</taxon>
        <taxon>Streptosporangiaceae</taxon>
        <taxon>Microtetraspora</taxon>
    </lineage>
</organism>
<evidence type="ECO:0000313" key="1">
    <source>
        <dbReference type="EMBL" id="MFF4775384.1"/>
    </source>
</evidence>